<dbReference type="PRINTS" id="PR00080">
    <property type="entry name" value="SDRFAMILY"/>
</dbReference>
<accession>A0A194PPC7</accession>
<dbReference type="Proteomes" id="UP000053268">
    <property type="component" value="Unassembled WGS sequence"/>
</dbReference>
<dbReference type="GO" id="GO:0016491">
    <property type="term" value="F:oxidoreductase activity"/>
    <property type="evidence" value="ECO:0007669"/>
    <property type="project" value="UniProtKB-KW"/>
</dbReference>
<dbReference type="SUPFAM" id="SSF51735">
    <property type="entry name" value="NAD(P)-binding Rossmann-fold domains"/>
    <property type="match status" value="1"/>
</dbReference>
<sequence length="250" mass="26280">MSFSGKVVFVSGGSSGIGAATAREFSKEGATVVIVARNETKMKQVASECEENGKRPLLIRADISQDAEAKRAMEETIQTYGKLDILVNNAGILRYGTLLDGGALAACDQLMAINFRAALHLTQLAAPHLVQTRGSVVNVSSVDGSSSVTPPLVPYSVTKAALEQLTRGAARELAPHGVRVNAVSPGPVYTDIYDSGGPHPVDNSNITTPLGTISQPEEIAHLILFLCSDKAKAMTGSNYVSDNGYLLLPV</sequence>
<dbReference type="CDD" id="cd05233">
    <property type="entry name" value="SDR_c"/>
    <property type="match status" value="1"/>
</dbReference>
<reference evidence="2 3" key="1">
    <citation type="journal article" date="2015" name="Nat. Commun.">
        <title>Outbred genome sequencing and CRISPR/Cas9 gene editing in butterflies.</title>
        <authorList>
            <person name="Li X."/>
            <person name="Fan D."/>
            <person name="Zhang W."/>
            <person name="Liu G."/>
            <person name="Zhang L."/>
            <person name="Zhao L."/>
            <person name="Fang X."/>
            <person name="Chen L."/>
            <person name="Dong Y."/>
            <person name="Chen Y."/>
            <person name="Ding Y."/>
            <person name="Zhao R."/>
            <person name="Feng M."/>
            <person name="Zhu Y."/>
            <person name="Feng Y."/>
            <person name="Jiang X."/>
            <person name="Zhu D."/>
            <person name="Xiang H."/>
            <person name="Feng X."/>
            <person name="Li S."/>
            <person name="Wang J."/>
            <person name="Zhang G."/>
            <person name="Kronforst M.R."/>
            <person name="Wang W."/>
        </authorList>
    </citation>
    <scope>NUCLEOTIDE SEQUENCE [LARGE SCALE GENOMIC DNA]</scope>
    <source>
        <strain evidence="2">Ya'a_city_454_Px</strain>
        <tissue evidence="2">Whole body</tissue>
    </source>
</reference>
<organism evidence="2 3">
    <name type="scientific">Papilio xuthus</name>
    <name type="common">Asian swallowtail butterfly</name>
    <dbReference type="NCBI Taxonomy" id="66420"/>
    <lineage>
        <taxon>Eukaryota</taxon>
        <taxon>Metazoa</taxon>
        <taxon>Ecdysozoa</taxon>
        <taxon>Arthropoda</taxon>
        <taxon>Hexapoda</taxon>
        <taxon>Insecta</taxon>
        <taxon>Pterygota</taxon>
        <taxon>Neoptera</taxon>
        <taxon>Endopterygota</taxon>
        <taxon>Lepidoptera</taxon>
        <taxon>Glossata</taxon>
        <taxon>Ditrysia</taxon>
        <taxon>Papilionoidea</taxon>
        <taxon>Papilionidae</taxon>
        <taxon>Papilioninae</taxon>
        <taxon>Papilio</taxon>
    </lineage>
</organism>
<protein>
    <submittedName>
        <fullName evidence="2">3-oxoacyl-[acyl-carrier-protein] reductase FabG</fullName>
    </submittedName>
</protein>
<keyword evidence="3" id="KW-1185">Reference proteome</keyword>
<keyword evidence="1" id="KW-0560">Oxidoreductase</keyword>
<dbReference type="PANTHER" id="PTHR43975:SF2">
    <property type="entry name" value="EG:BACR7A4.14 PROTEIN-RELATED"/>
    <property type="match status" value="1"/>
</dbReference>
<dbReference type="PANTHER" id="PTHR43975">
    <property type="entry name" value="ZGC:101858"/>
    <property type="match status" value="1"/>
</dbReference>
<evidence type="ECO:0000256" key="1">
    <source>
        <dbReference type="ARBA" id="ARBA00023002"/>
    </source>
</evidence>
<proteinExistence type="predicted"/>
<dbReference type="Gene3D" id="3.40.50.720">
    <property type="entry name" value="NAD(P)-binding Rossmann-like Domain"/>
    <property type="match status" value="1"/>
</dbReference>
<dbReference type="FunFam" id="3.40.50.720:FF:000084">
    <property type="entry name" value="Short-chain dehydrogenase reductase"/>
    <property type="match status" value="1"/>
</dbReference>
<dbReference type="PRINTS" id="PR00081">
    <property type="entry name" value="GDHRDH"/>
</dbReference>
<dbReference type="PROSITE" id="PS00061">
    <property type="entry name" value="ADH_SHORT"/>
    <property type="match status" value="1"/>
</dbReference>
<dbReference type="InterPro" id="IPR036291">
    <property type="entry name" value="NAD(P)-bd_dom_sf"/>
</dbReference>
<dbReference type="AlphaFoldDB" id="A0A194PPC7"/>
<evidence type="ECO:0000313" key="3">
    <source>
        <dbReference type="Proteomes" id="UP000053268"/>
    </source>
</evidence>
<dbReference type="InterPro" id="IPR020904">
    <property type="entry name" value="Sc_DH/Rdtase_CS"/>
</dbReference>
<dbReference type="STRING" id="66420.A0A194PPC7"/>
<dbReference type="Pfam" id="PF13561">
    <property type="entry name" value="adh_short_C2"/>
    <property type="match status" value="1"/>
</dbReference>
<dbReference type="EMBL" id="KQ459596">
    <property type="protein sequence ID" value="KPI95296.1"/>
    <property type="molecule type" value="Genomic_DNA"/>
</dbReference>
<evidence type="ECO:0000313" key="2">
    <source>
        <dbReference type="EMBL" id="KPI95296.1"/>
    </source>
</evidence>
<gene>
    <name evidence="2" type="ORF">RR46_08755</name>
</gene>
<dbReference type="InterPro" id="IPR002347">
    <property type="entry name" value="SDR_fam"/>
</dbReference>
<name>A0A194PPC7_PAPXU</name>